<sequence length="59" mass="6825">MEKKQKYNQEVILYLAKKYGVSTRYVRASLAPTNKAPFADTIKKDYRDKVSEVNKVLSV</sequence>
<dbReference type="EMBL" id="JACAGK010000016">
    <property type="protein sequence ID" value="MDM1048027.1"/>
    <property type="molecule type" value="Genomic_DNA"/>
</dbReference>
<keyword evidence="2" id="KW-1185">Reference proteome</keyword>
<proteinExistence type="predicted"/>
<dbReference type="Proteomes" id="UP001170954">
    <property type="component" value="Unassembled WGS sequence"/>
</dbReference>
<reference evidence="1" key="1">
    <citation type="submission" date="2020-06" db="EMBL/GenBank/DDBJ databases">
        <authorList>
            <person name="Dong N."/>
        </authorList>
    </citation>
    <scope>NUCLEOTIDE SEQUENCE</scope>
    <source>
        <strain evidence="1">R1692</strain>
    </source>
</reference>
<protein>
    <submittedName>
        <fullName evidence="1">Uncharacterized protein</fullName>
    </submittedName>
</protein>
<reference evidence="1" key="2">
    <citation type="journal article" date="2022" name="Sci. Total Environ.">
        <title>Prevalence, transmission, and molecular epidemiology of tet(X)-positive bacteria among humans, animals, and environmental niches in China: An epidemiological, and genomic-based study.</title>
        <authorList>
            <person name="Dong N."/>
            <person name="Zeng Y."/>
            <person name="Cai C."/>
            <person name="Sun C."/>
            <person name="Lu J."/>
            <person name="Liu C."/>
            <person name="Zhou H."/>
            <person name="Sun Q."/>
            <person name="Shu L."/>
            <person name="Wang H."/>
            <person name="Wang Y."/>
            <person name="Wang S."/>
            <person name="Wu C."/>
            <person name="Chan E.W."/>
            <person name="Chen G."/>
            <person name="Shen Z."/>
            <person name="Chen S."/>
            <person name="Zhang R."/>
        </authorList>
    </citation>
    <scope>NUCLEOTIDE SEQUENCE</scope>
    <source>
        <strain evidence="1">R1692</strain>
    </source>
</reference>
<evidence type="ECO:0000313" key="1">
    <source>
        <dbReference type="EMBL" id="MDM1048027.1"/>
    </source>
</evidence>
<comment type="caution">
    <text evidence="1">The sequence shown here is derived from an EMBL/GenBank/DDBJ whole genome shotgun (WGS) entry which is preliminary data.</text>
</comment>
<dbReference type="RefSeq" id="WP_286650988.1">
    <property type="nucleotide sequence ID" value="NZ_JACAGK010000016.1"/>
</dbReference>
<accession>A0ABT7NLB6</accession>
<organism evidence="1 2">
    <name type="scientific">Sphingobacterium hotanense</name>
    <dbReference type="NCBI Taxonomy" id="649196"/>
    <lineage>
        <taxon>Bacteria</taxon>
        <taxon>Pseudomonadati</taxon>
        <taxon>Bacteroidota</taxon>
        <taxon>Sphingobacteriia</taxon>
        <taxon>Sphingobacteriales</taxon>
        <taxon>Sphingobacteriaceae</taxon>
        <taxon>Sphingobacterium</taxon>
    </lineage>
</organism>
<name>A0ABT7NLB6_9SPHI</name>
<gene>
    <name evidence="1" type="ORF">HX018_07240</name>
</gene>
<evidence type="ECO:0000313" key="2">
    <source>
        <dbReference type="Proteomes" id="UP001170954"/>
    </source>
</evidence>